<feature type="domain" description="SusD-like N-terminal" evidence="8">
    <location>
        <begin position="109"/>
        <end position="228"/>
    </location>
</feature>
<evidence type="ECO:0000256" key="1">
    <source>
        <dbReference type="ARBA" id="ARBA00004442"/>
    </source>
</evidence>
<evidence type="ECO:0000256" key="5">
    <source>
        <dbReference type="ARBA" id="ARBA00023237"/>
    </source>
</evidence>
<dbReference type="Pfam" id="PF07980">
    <property type="entry name" value="SusD_RagB"/>
    <property type="match status" value="1"/>
</dbReference>
<dbReference type="InterPro" id="IPR011990">
    <property type="entry name" value="TPR-like_helical_dom_sf"/>
</dbReference>
<comment type="caution">
    <text evidence="9">The sequence shown here is derived from an EMBL/GenBank/DDBJ whole genome shotgun (WGS) entry which is preliminary data.</text>
</comment>
<protein>
    <submittedName>
        <fullName evidence="9">RagB/SusD family nutrient uptake outer membrane protein</fullName>
    </submittedName>
</protein>
<feature type="domain" description="RagB/SusD" evidence="7">
    <location>
        <begin position="273"/>
        <end position="585"/>
    </location>
</feature>
<reference evidence="10" key="1">
    <citation type="journal article" date="2019" name="Int. J. Syst. Evol. Microbiol.">
        <title>The Global Catalogue of Microorganisms (GCM) 10K type strain sequencing project: providing services to taxonomists for standard genome sequencing and annotation.</title>
        <authorList>
            <consortium name="The Broad Institute Genomics Platform"/>
            <consortium name="The Broad Institute Genome Sequencing Center for Infectious Disease"/>
            <person name="Wu L."/>
            <person name="Ma J."/>
        </authorList>
    </citation>
    <scope>NUCLEOTIDE SEQUENCE [LARGE SCALE GENOMIC DNA]</scope>
    <source>
        <strain evidence="10">KCTC 19812</strain>
    </source>
</reference>
<dbReference type="RefSeq" id="WP_380801815.1">
    <property type="nucleotide sequence ID" value="NZ_JBHUIV010000015.1"/>
</dbReference>
<dbReference type="EMBL" id="JBHUIV010000015">
    <property type="protein sequence ID" value="MFD2201803.1"/>
    <property type="molecule type" value="Genomic_DNA"/>
</dbReference>
<dbReference type="Pfam" id="PF14322">
    <property type="entry name" value="SusD-like_3"/>
    <property type="match status" value="1"/>
</dbReference>
<comment type="similarity">
    <text evidence="2">Belongs to the SusD family.</text>
</comment>
<name>A0ABW5B7E5_9BACT</name>
<evidence type="ECO:0000256" key="2">
    <source>
        <dbReference type="ARBA" id="ARBA00006275"/>
    </source>
</evidence>
<keyword evidence="4" id="KW-0472">Membrane</keyword>
<feature type="chain" id="PRO_5046951892" evidence="6">
    <location>
        <begin position="21"/>
        <end position="585"/>
    </location>
</feature>
<keyword evidence="10" id="KW-1185">Reference proteome</keyword>
<dbReference type="InterPro" id="IPR012944">
    <property type="entry name" value="SusD_RagB_dom"/>
</dbReference>
<proteinExistence type="inferred from homology"/>
<evidence type="ECO:0000256" key="4">
    <source>
        <dbReference type="ARBA" id="ARBA00023136"/>
    </source>
</evidence>
<dbReference type="Gene3D" id="1.25.40.390">
    <property type="match status" value="1"/>
</dbReference>
<dbReference type="PROSITE" id="PS51257">
    <property type="entry name" value="PROKAR_LIPOPROTEIN"/>
    <property type="match status" value="1"/>
</dbReference>
<evidence type="ECO:0000313" key="9">
    <source>
        <dbReference type="EMBL" id="MFD2201803.1"/>
    </source>
</evidence>
<keyword evidence="5" id="KW-0998">Cell outer membrane</keyword>
<dbReference type="InterPro" id="IPR033985">
    <property type="entry name" value="SusD-like_N"/>
</dbReference>
<sequence>MKRFKIQIAASLTAGLMLFAASCSDDFLEVPAVGQLSEAQLTSLEGLNAALVAAYSQVNGRFQRLASPSNWVWGSIRGGDANKGTDPGDFSTINPIQRFEADPTISIIEENWNGNYEGIARDNNVLRLLDKKDPSVTDAQAKGIEAQARFLRAHHYFQLYRNFNKVPIIEKDVDYGTPEFAELSNNQEMLPYIEAEFRFAAENLPATQPQVGRVNSWAAKAYLGKVLLYAKKYSEAKQVFDDVIANGVTSNGLKYGLVPYYDDMFRGANDNHQESVWAYQSAAGTGSVNNANPEFDLNFPYNTGPAGPGNCCGFFQPSFTFVNSFRTNAQGLPLLDGSYNQLANRVKNDQGIESFVASDPSTFFTPDEGPLDPRLDHTVGRRGIPYLDWQDHPGKAWIRNQPNGGPYAPKKYVYERSEQGSFQDNSSWTPGYTGINFMIIRFADVLLMAAEAEVELGNLEAARALVNQVRTRAKNSFLLRENGNPAANYVVDTYNAAWTDANVAREAVRFERKLELGMEGHRFYDLARWGTAKAELDFYFALDGVLLPDPLGGASFTVGRDEWLPLPQNQVDLMGSDKLVQNPGF</sequence>
<evidence type="ECO:0000256" key="3">
    <source>
        <dbReference type="ARBA" id="ARBA00022729"/>
    </source>
</evidence>
<dbReference type="Proteomes" id="UP001597414">
    <property type="component" value="Unassembled WGS sequence"/>
</dbReference>
<comment type="subcellular location">
    <subcellularLocation>
        <location evidence="1">Cell outer membrane</location>
    </subcellularLocation>
</comment>
<evidence type="ECO:0000259" key="8">
    <source>
        <dbReference type="Pfam" id="PF14322"/>
    </source>
</evidence>
<evidence type="ECO:0000259" key="7">
    <source>
        <dbReference type="Pfam" id="PF07980"/>
    </source>
</evidence>
<feature type="signal peptide" evidence="6">
    <location>
        <begin position="1"/>
        <end position="20"/>
    </location>
</feature>
<keyword evidence="3 6" id="KW-0732">Signal</keyword>
<dbReference type="SUPFAM" id="SSF48452">
    <property type="entry name" value="TPR-like"/>
    <property type="match status" value="1"/>
</dbReference>
<evidence type="ECO:0000313" key="10">
    <source>
        <dbReference type="Proteomes" id="UP001597414"/>
    </source>
</evidence>
<gene>
    <name evidence="9" type="ORF">ACFSKV_09505</name>
</gene>
<accession>A0ABW5B7E5</accession>
<organism evidence="9 10">
    <name type="scientific">Shivajiella indica</name>
    <dbReference type="NCBI Taxonomy" id="872115"/>
    <lineage>
        <taxon>Bacteria</taxon>
        <taxon>Pseudomonadati</taxon>
        <taxon>Bacteroidota</taxon>
        <taxon>Cytophagia</taxon>
        <taxon>Cytophagales</taxon>
        <taxon>Cyclobacteriaceae</taxon>
        <taxon>Shivajiella</taxon>
    </lineage>
</organism>
<evidence type="ECO:0000256" key="6">
    <source>
        <dbReference type="SAM" id="SignalP"/>
    </source>
</evidence>